<dbReference type="FunFam" id="1.20.120.1530:FF:000002">
    <property type="entry name" value="Two-component osmosensing histidine kinase"/>
    <property type="match status" value="4"/>
</dbReference>
<dbReference type="InterPro" id="IPR004358">
    <property type="entry name" value="Sig_transdc_His_kin-like_C"/>
</dbReference>
<dbReference type="FunFam" id="3.30.565.10:FF:000010">
    <property type="entry name" value="Sensor histidine kinase RcsC"/>
    <property type="match status" value="1"/>
</dbReference>
<feature type="domain" description="HAMP" evidence="13">
    <location>
        <begin position="954"/>
        <end position="1006"/>
    </location>
</feature>
<dbReference type="PROSITE" id="PS50109">
    <property type="entry name" value="HIS_KIN"/>
    <property type="match status" value="1"/>
</dbReference>
<dbReference type="InterPro" id="IPR036097">
    <property type="entry name" value="HisK_dim/P_sf"/>
</dbReference>
<feature type="domain" description="Response regulatory" evidence="12">
    <location>
        <begin position="1951"/>
        <end position="2068"/>
    </location>
</feature>
<keyword evidence="5" id="KW-0808">Transferase</keyword>
<dbReference type="InterPro" id="IPR003661">
    <property type="entry name" value="HisK_dim/P_dom"/>
</dbReference>
<feature type="compositionally biased region" description="Low complexity" evidence="10">
    <location>
        <begin position="1894"/>
        <end position="1912"/>
    </location>
</feature>
<keyword evidence="6 14" id="KW-0418">Kinase</keyword>
<feature type="compositionally biased region" description="Low complexity" evidence="10">
    <location>
        <begin position="1580"/>
        <end position="1601"/>
    </location>
</feature>
<dbReference type="Gene3D" id="1.10.8.500">
    <property type="entry name" value="HAMP domain in histidine kinase"/>
    <property type="match status" value="2"/>
</dbReference>
<evidence type="ECO:0000256" key="2">
    <source>
        <dbReference type="ARBA" id="ARBA00004370"/>
    </source>
</evidence>
<proteinExistence type="predicted"/>
<dbReference type="InterPro" id="IPR003594">
    <property type="entry name" value="HATPase_dom"/>
</dbReference>
<feature type="domain" description="HAMP" evidence="13">
    <location>
        <begin position="310"/>
        <end position="362"/>
    </location>
</feature>
<protein>
    <recommendedName>
        <fullName evidence="3">histidine kinase</fullName>
        <ecNumber evidence="3">2.7.13.3</ecNumber>
    </recommendedName>
</protein>
<dbReference type="Pfam" id="PF13185">
    <property type="entry name" value="GAF_2"/>
    <property type="match status" value="1"/>
</dbReference>
<dbReference type="SMART" id="SM00065">
    <property type="entry name" value="GAF"/>
    <property type="match status" value="1"/>
</dbReference>
<dbReference type="SMART" id="SM00387">
    <property type="entry name" value="HATPase_c"/>
    <property type="match status" value="1"/>
</dbReference>
<evidence type="ECO:0000256" key="5">
    <source>
        <dbReference type="ARBA" id="ARBA00022679"/>
    </source>
</evidence>
<feature type="compositionally biased region" description="Low complexity" evidence="10">
    <location>
        <begin position="1511"/>
        <end position="1524"/>
    </location>
</feature>
<evidence type="ECO:0000256" key="4">
    <source>
        <dbReference type="ARBA" id="ARBA00022553"/>
    </source>
</evidence>
<sequence length="2071" mass="222643">MPVKRPTSPSNPASVSPAAIQESEPAYSAEQLRPLLDALHSAKEGDFSMRLPAPRRNDDGVLGEIYRVFNDVIGLNQSMANEIVRVGRIVGREGRMTERAQLNGATGLWATSNDSINQLIEDLARPTTEVARVITAVAVGDLSQKMALEIEGTPVKGEFLTIGTTVNTMVDQLSSFAAEVTRVAREVGTEGKLGGQAQVKGASGTWNDLTDNVNSLASNLTNQVRNIALVTTAVANGDLSQKITVDARGEILELKNTVNVMVDQLNSFAAEVTRVAKEVGTEGKLGGQAEVKGVSGTWKDLTDNVNFMATNLTDQVRGIVKVVTAVANGDLNQKLQVEAKGEVAALAETINNMTDTLNTFAEQVTRVAREVGTEGVLGGQAKVPNVAGTWKDLTENVNFMASNLTTQVRGIAKVVTAVANGDLEQKLIVEAKGEVAALAETINGMTGTLSTFAEQVTTVAREVGTEGKLGGQAEVPNAAGTWKDLTDNVNSLAGNLTNQVRNIALVTTAVANGDLSQKITVDARGEILELKNTVNVMVDQLNSFAAEVTRVAKEVGTEGILGGQAEVRGVSGTWKDLTDNVNSLASNLTNQVRNIALVTTAVANGDLSQKITVDANGEVLELKSTINTMVDQLNSFAAEVTRVAREVGTEGKLGGQAEVKGVSGTWKDLTDNVNGLAGNLTDQVRNIALVTTAVANGDLSQKITVDASGEILELKNTVNVMVDQLNSFAAEVTRVAKEVGTEGILGGQAEVKGVSGTWKDLTDNVNFMASNLTTQVRGIVKVVTAVANGDLNQKLRVEAKGEVAALADTFNALTDTLSIFAEQVTTVAREVGTEGILGGQAKVPNVAGTWKDLTDNVNFMASNLTTQVRNIAKVVTAVANGDLEQKLIVEAKGEVAALAETINSMTDTLSTFAEQVTTVAREVGAEGKLGGQAKVPNVAGTWKDLTDNVNYMANSLTVQVRAISDVATSVTEGDLTRTVTVEAQGEVSLLKNNVNQMIANLKDTTEKNNEQDFLKTNLARFSRMMQGQKSLESVARLIMSEVTPLVLGHHGVFYINEGVDREASLKLISSYAYQQRKNVSSRFGLGEGLVGQCALEKKSILLSSVPSDYIQISSGLGEAPPLNIIVLPVLFEGEIMAVIELASFQIFSEIHRQFLEQLAESIGVVLNMIQANVRTEELLEQSQSLTQELQSQSQELQSQQDQLRRTNVELEAQAKELEERSTLLGIQNTKVEQKNREVELARADLEEKAEQLAVSSKYKSEFLANMSHELRTPLNSMLILAKLLADNPEGNLTPKQIEFAQTVHGSGGDLLNLINEILDLSKVEAGKMELEIGEVALDEVGEYVERTFSQVAHQKDLEFEVIIAPDVPASIHTDAARLQQVLKNLLANAFKFTAKGRVALEISVASRGETEWLQRDLRVSDIERRRINTVLSFVVRDTGIGIASDKQKLIFQAFQQADGTTSRKYGGTGLGLSISREITRLLGGRIQVESEPEVGSTFTLYLPQDYVGSNDSNSLNNDGFSSSFSDEESDEDQNDGFHSGGSAGISNSAANRSANGRLGALETRTSLPSNRASGTQRPQTATSTSTSAPSALDDAAQPPVSKAAAALKSQAISTLRDQSGTTIDDDRNTLKPDDRVLLIVEDDVSFARILLDTGRRQGFKGIVALQGDIALAMAHEYRPDAITLDLQLPLIDGWTVLDHLKRDPETRHIPVQVISVMDRQNGSLVKAISYLEKPVSREAIEGALAHMKSFAEREVRELLIVEDDAAQRQSMIELIGNMDVHTSTASSGEEALLKLKEQSFDCMILDLGLPDMGGFELLKKIKKQARFKDLPVIIHTGRDLNKQEETQLKRYAATIITKDATSAERLLEDTAVFLHRVLRREATQPSPQEKAAPAEKSAPASSAPAADAPLAPQKMETAAPKSTKNRARTKSDASENVVPVEGAPKDIKGCQILVVDDDVRNIFALTSALENYGMTVFYAENGRDGIQVLVDTPGIEIVLMDVMMPNMDGYETTRAIRELAGFETLPIISLTAKAMAGDREKSLASGANDYITKPVDLDQLLAMIAQYRVGI</sequence>
<gene>
    <name evidence="14" type="ORF">B1R32_109105</name>
</gene>
<feature type="region of interest" description="Disordered" evidence="10">
    <location>
        <begin position="1"/>
        <end position="24"/>
    </location>
</feature>
<dbReference type="CDD" id="cd00156">
    <property type="entry name" value="REC"/>
    <property type="match status" value="1"/>
</dbReference>
<dbReference type="PANTHER" id="PTHR45339">
    <property type="entry name" value="HYBRID SIGNAL TRANSDUCTION HISTIDINE KINASE J"/>
    <property type="match status" value="1"/>
</dbReference>
<organism evidence="14 15">
    <name type="scientific">Abditibacterium utsteinense</name>
    <dbReference type="NCBI Taxonomy" id="1960156"/>
    <lineage>
        <taxon>Bacteria</taxon>
        <taxon>Pseudomonadati</taxon>
        <taxon>Abditibacteriota</taxon>
        <taxon>Abditibacteriia</taxon>
        <taxon>Abditibacteriales</taxon>
        <taxon>Abditibacteriaceae</taxon>
        <taxon>Abditibacterium</taxon>
    </lineage>
</organism>
<dbReference type="SUPFAM" id="SSF58104">
    <property type="entry name" value="Methyl-accepting chemotaxis protein (MCP) signaling domain"/>
    <property type="match status" value="4"/>
</dbReference>
<dbReference type="Pfam" id="PF00512">
    <property type="entry name" value="HisKA"/>
    <property type="match status" value="1"/>
</dbReference>
<dbReference type="Gene3D" id="1.20.120.1530">
    <property type="match status" value="6"/>
</dbReference>
<dbReference type="InterPro" id="IPR029016">
    <property type="entry name" value="GAF-like_dom_sf"/>
</dbReference>
<feature type="domain" description="Response regulatory" evidence="12">
    <location>
        <begin position="1757"/>
        <end position="1873"/>
    </location>
</feature>
<dbReference type="InterPro" id="IPR003660">
    <property type="entry name" value="HAMP_dom"/>
</dbReference>
<dbReference type="InParanoid" id="A0A2S8SSJ6"/>
<dbReference type="EMBL" id="NIGF01000009">
    <property type="protein sequence ID" value="PQV63765.1"/>
    <property type="molecule type" value="Genomic_DNA"/>
</dbReference>
<dbReference type="SMART" id="SM00388">
    <property type="entry name" value="HisKA"/>
    <property type="match status" value="1"/>
</dbReference>
<feature type="modified residue" description="4-aspartylphosphate" evidence="8">
    <location>
        <position position="2001"/>
    </location>
</feature>
<dbReference type="Pfam" id="PF00672">
    <property type="entry name" value="HAMP"/>
    <property type="match status" value="10"/>
</dbReference>
<dbReference type="SUPFAM" id="SSF52172">
    <property type="entry name" value="CheY-like"/>
    <property type="match status" value="3"/>
</dbReference>
<dbReference type="CDD" id="cd00082">
    <property type="entry name" value="HisKA"/>
    <property type="match status" value="1"/>
</dbReference>
<feature type="domain" description="Histidine kinase" evidence="11">
    <location>
        <begin position="1265"/>
        <end position="1506"/>
    </location>
</feature>
<dbReference type="Gene3D" id="1.10.287.130">
    <property type="match status" value="1"/>
</dbReference>
<feature type="domain" description="HAMP" evidence="13">
    <location>
        <begin position="862"/>
        <end position="914"/>
    </location>
</feature>
<name>A0A2S8SSJ6_9BACT</name>
<dbReference type="Gene3D" id="3.40.50.2300">
    <property type="match status" value="3"/>
</dbReference>
<dbReference type="PRINTS" id="PR00344">
    <property type="entry name" value="BCTRLSENSOR"/>
</dbReference>
<feature type="modified residue" description="4-aspartylphosphate" evidence="8">
    <location>
        <position position="1806"/>
    </location>
</feature>
<dbReference type="GO" id="GO:0016020">
    <property type="term" value="C:membrane"/>
    <property type="evidence" value="ECO:0007669"/>
    <property type="project" value="UniProtKB-SubCell"/>
</dbReference>
<dbReference type="PANTHER" id="PTHR45339:SF1">
    <property type="entry name" value="HYBRID SIGNAL TRANSDUCTION HISTIDINE KINASE J"/>
    <property type="match status" value="1"/>
</dbReference>
<feature type="domain" description="HAMP" evidence="13">
    <location>
        <begin position="402"/>
        <end position="454"/>
    </location>
</feature>
<evidence type="ECO:0000256" key="7">
    <source>
        <dbReference type="ARBA" id="ARBA00023012"/>
    </source>
</evidence>
<feature type="compositionally biased region" description="Low complexity" evidence="10">
    <location>
        <begin position="1"/>
        <end position="19"/>
    </location>
</feature>
<dbReference type="GO" id="GO:0000155">
    <property type="term" value="F:phosphorelay sensor kinase activity"/>
    <property type="evidence" value="ECO:0007669"/>
    <property type="project" value="InterPro"/>
</dbReference>
<dbReference type="SMART" id="SM00448">
    <property type="entry name" value="REC"/>
    <property type="match status" value="3"/>
</dbReference>
<feature type="domain" description="HAMP" evidence="13">
    <location>
        <begin position="121"/>
        <end position="178"/>
    </location>
</feature>
<feature type="region of interest" description="Disordered" evidence="10">
    <location>
        <begin position="1511"/>
        <end position="1551"/>
    </location>
</feature>
<evidence type="ECO:0000256" key="10">
    <source>
        <dbReference type="SAM" id="MobiDB-lite"/>
    </source>
</evidence>
<feature type="domain" description="HAMP" evidence="13">
    <location>
        <begin position="218"/>
        <end position="270"/>
    </location>
</feature>
<evidence type="ECO:0000313" key="14">
    <source>
        <dbReference type="EMBL" id="PQV63765.1"/>
    </source>
</evidence>
<feature type="domain" description="HAMP" evidence="13">
    <location>
        <begin position="494"/>
        <end position="546"/>
    </location>
</feature>
<evidence type="ECO:0000256" key="9">
    <source>
        <dbReference type="SAM" id="Coils"/>
    </source>
</evidence>
<feature type="region of interest" description="Disordered" evidence="10">
    <location>
        <begin position="1880"/>
        <end position="1940"/>
    </location>
</feature>
<feature type="compositionally biased region" description="Acidic residues" evidence="10">
    <location>
        <begin position="1525"/>
        <end position="1534"/>
    </location>
</feature>
<dbReference type="Pfam" id="PF02518">
    <property type="entry name" value="HATPase_c"/>
    <property type="match status" value="1"/>
</dbReference>
<dbReference type="PROSITE" id="PS50110">
    <property type="entry name" value="RESPONSE_REGULATORY"/>
    <property type="match status" value="3"/>
</dbReference>
<accession>A0A2S8SSJ6</accession>
<feature type="domain" description="HAMP" evidence="13">
    <location>
        <begin position="586"/>
        <end position="638"/>
    </location>
</feature>
<keyword evidence="15" id="KW-1185">Reference proteome</keyword>
<dbReference type="InterPro" id="IPR005467">
    <property type="entry name" value="His_kinase_dom"/>
</dbReference>
<dbReference type="RefSeq" id="WP_202973495.1">
    <property type="nucleotide sequence ID" value="NZ_NIGF01000009.1"/>
</dbReference>
<feature type="modified residue" description="4-aspartylphosphate" evidence="8">
    <location>
        <position position="1685"/>
    </location>
</feature>
<comment type="subcellular location">
    <subcellularLocation>
        <location evidence="2">Membrane</location>
    </subcellularLocation>
</comment>
<comment type="catalytic activity">
    <reaction evidence="1">
        <text>ATP + protein L-histidine = ADP + protein N-phospho-L-histidine.</text>
        <dbReference type="EC" id="2.7.13.3"/>
    </reaction>
</comment>
<reference evidence="14 15" key="1">
    <citation type="journal article" date="2018" name="Syst. Appl. Microbiol.">
        <title>Abditibacterium utsteinense sp. nov., the first cultivated member of candidate phylum FBP, isolated from ice-free Antarctic soil samples.</title>
        <authorList>
            <person name="Tahon G."/>
            <person name="Tytgat B."/>
            <person name="Lebbe L."/>
            <person name="Carlier A."/>
            <person name="Willems A."/>
        </authorList>
    </citation>
    <scope>NUCLEOTIDE SEQUENCE [LARGE SCALE GENOMIC DNA]</scope>
    <source>
        <strain evidence="14 15">LMG 29911</strain>
    </source>
</reference>
<dbReference type="SMART" id="SM00304">
    <property type="entry name" value="HAMP"/>
    <property type="match status" value="11"/>
</dbReference>
<dbReference type="CDD" id="cd17546">
    <property type="entry name" value="REC_hyHK_CKI1_RcsC-like"/>
    <property type="match status" value="1"/>
</dbReference>
<dbReference type="InterPro" id="IPR003018">
    <property type="entry name" value="GAF"/>
</dbReference>
<dbReference type="InterPro" id="IPR011006">
    <property type="entry name" value="CheY-like_superfamily"/>
</dbReference>
<evidence type="ECO:0000259" key="11">
    <source>
        <dbReference type="PROSITE" id="PS50109"/>
    </source>
</evidence>
<feature type="domain" description="HAMP" evidence="13">
    <location>
        <begin position="770"/>
        <end position="822"/>
    </location>
</feature>
<dbReference type="Proteomes" id="UP000237684">
    <property type="component" value="Unassembled WGS sequence"/>
</dbReference>
<keyword evidence="9" id="KW-0175">Coiled coil</keyword>
<comment type="caution">
    <text evidence="14">The sequence shown here is derived from an EMBL/GenBank/DDBJ whole genome shotgun (WGS) entry which is preliminary data.</text>
</comment>
<dbReference type="SUPFAM" id="SSF55781">
    <property type="entry name" value="GAF domain-like"/>
    <property type="match status" value="1"/>
</dbReference>
<feature type="coiled-coil region" evidence="9">
    <location>
        <begin position="1175"/>
        <end position="1255"/>
    </location>
</feature>
<dbReference type="InterPro" id="IPR036890">
    <property type="entry name" value="HATPase_C_sf"/>
</dbReference>
<dbReference type="Gene3D" id="3.30.565.10">
    <property type="entry name" value="Histidine kinase-like ATPase, C-terminal domain"/>
    <property type="match status" value="1"/>
</dbReference>
<dbReference type="Pfam" id="PF00072">
    <property type="entry name" value="Response_reg"/>
    <property type="match status" value="3"/>
</dbReference>
<evidence type="ECO:0000313" key="15">
    <source>
        <dbReference type="Proteomes" id="UP000237684"/>
    </source>
</evidence>
<evidence type="ECO:0000256" key="1">
    <source>
        <dbReference type="ARBA" id="ARBA00000085"/>
    </source>
</evidence>
<feature type="region of interest" description="Disordered" evidence="10">
    <location>
        <begin position="1563"/>
        <end position="1601"/>
    </location>
</feature>
<dbReference type="CDD" id="cd06225">
    <property type="entry name" value="HAMP"/>
    <property type="match status" value="9"/>
</dbReference>
<feature type="compositionally biased region" description="Polar residues" evidence="10">
    <location>
        <begin position="1563"/>
        <end position="1579"/>
    </location>
</feature>
<dbReference type="Gene3D" id="3.30.450.40">
    <property type="match status" value="1"/>
</dbReference>
<dbReference type="SUPFAM" id="SSF55874">
    <property type="entry name" value="ATPase domain of HSP90 chaperone/DNA topoisomerase II/histidine kinase"/>
    <property type="match status" value="1"/>
</dbReference>
<evidence type="ECO:0000256" key="3">
    <source>
        <dbReference type="ARBA" id="ARBA00012438"/>
    </source>
</evidence>
<dbReference type="CDD" id="cd16922">
    <property type="entry name" value="HATPase_EvgS-ArcB-TorS-like"/>
    <property type="match status" value="1"/>
</dbReference>
<dbReference type="PROSITE" id="PS50885">
    <property type="entry name" value="HAMP"/>
    <property type="match status" value="10"/>
</dbReference>
<feature type="domain" description="Response regulatory" evidence="12">
    <location>
        <begin position="1636"/>
        <end position="1748"/>
    </location>
</feature>
<feature type="domain" description="HAMP" evidence="13">
    <location>
        <begin position="678"/>
        <end position="730"/>
    </location>
</feature>
<dbReference type="EC" id="2.7.13.3" evidence="3"/>
<dbReference type="InterPro" id="IPR001789">
    <property type="entry name" value="Sig_transdc_resp-reg_receiver"/>
</dbReference>
<evidence type="ECO:0000259" key="12">
    <source>
        <dbReference type="PROSITE" id="PS50110"/>
    </source>
</evidence>
<evidence type="ECO:0000256" key="6">
    <source>
        <dbReference type="ARBA" id="ARBA00022777"/>
    </source>
</evidence>
<evidence type="ECO:0000256" key="8">
    <source>
        <dbReference type="PROSITE-ProRule" id="PRU00169"/>
    </source>
</evidence>
<evidence type="ECO:0000259" key="13">
    <source>
        <dbReference type="PROSITE" id="PS50885"/>
    </source>
</evidence>
<keyword evidence="4 8" id="KW-0597">Phosphoprotein</keyword>
<keyword evidence="7" id="KW-0902">Two-component regulatory system</keyword>
<dbReference type="SUPFAM" id="SSF47384">
    <property type="entry name" value="Homodimeric domain of signal transducing histidine kinase"/>
    <property type="match status" value="1"/>
</dbReference>